<accession>A0A1V4SNR5</accession>
<evidence type="ECO:0000256" key="1">
    <source>
        <dbReference type="SAM" id="SignalP"/>
    </source>
</evidence>
<protein>
    <submittedName>
        <fullName evidence="2">Protein TolB</fullName>
    </submittedName>
</protein>
<dbReference type="Gene3D" id="2.120.10.30">
    <property type="entry name" value="TolB, C-terminal domain"/>
    <property type="match status" value="1"/>
</dbReference>
<feature type="chain" id="PRO_5013365202" evidence="1">
    <location>
        <begin position="25"/>
        <end position="371"/>
    </location>
</feature>
<evidence type="ECO:0000313" key="3">
    <source>
        <dbReference type="Proteomes" id="UP000191554"/>
    </source>
</evidence>
<name>A0A1V4SNR5_RUMHU</name>
<dbReference type="SUPFAM" id="SSF82171">
    <property type="entry name" value="DPP6 N-terminal domain-like"/>
    <property type="match status" value="1"/>
</dbReference>
<reference evidence="2 3" key="1">
    <citation type="submission" date="2017-03" db="EMBL/GenBank/DDBJ databases">
        <title>Genome sequence of Clostridium hungatei DSM 14427.</title>
        <authorList>
            <person name="Poehlein A."/>
            <person name="Daniel R."/>
        </authorList>
    </citation>
    <scope>NUCLEOTIDE SEQUENCE [LARGE SCALE GENOMIC DNA]</scope>
    <source>
        <strain evidence="2 3">DSM 14427</strain>
    </source>
</reference>
<organism evidence="2 3">
    <name type="scientific">Ruminiclostridium hungatei</name>
    <name type="common">Clostridium hungatei</name>
    <dbReference type="NCBI Taxonomy" id="48256"/>
    <lineage>
        <taxon>Bacteria</taxon>
        <taxon>Bacillati</taxon>
        <taxon>Bacillota</taxon>
        <taxon>Clostridia</taxon>
        <taxon>Eubacteriales</taxon>
        <taxon>Oscillospiraceae</taxon>
        <taxon>Ruminiclostridium</taxon>
    </lineage>
</organism>
<dbReference type="OrthoDB" id="137129at2"/>
<dbReference type="RefSeq" id="WP_080063458.1">
    <property type="nucleotide sequence ID" value="NZ_MZGX01000005.1"/>
</dbReference>
<dbReference type="EMBL" id="MZGX01000005">
    <property type="protein sequence ID" value="OPX45116.1"/>
    <property type="molecule type" value="Genomic_DNA"/>
</dbReference>
<proteinExistence type="predicted"/>
<dbReference type="Proteomes" id="UP000191554">
    <property type="component" value="Unassembled WGS sequence"/>
</dbReference>
<dbReference type="InterPro" id="IPR011042">
    <property type="entry name" value="6-blade_b-propeller_TolB-like"/>
</dbReference>
<dbReference type="AlphaFoldDB" id="A0A1V4SNR5"/>
<evidence type="ECO:0000313" key="2">
    <source>
        <dbReference type="EMBL" id="OPX45116.1"/>
    </source>
</evidence>
<keyword evidence="3" id="KW-1185">Reference proteome</keyword>
<dbReference type="PROSITE" id="PS51257">
    <property type="entry name" value="PROKAR_LIPOPROTEIN"/>
    <property type="match status" value="1"/>
</dbReference>
<comment type="caution">
    <text evidence="2">The sequence shown here is derived from an EMBL/GenBank/DDBJ whole genome shotgun (WGS) entry which is preliminary data.</text>
</comment>
<dbReference type="PANTHER" id="PTHR36842">
    <property type="entry name" value="PROTEIN TOLB HOMOLOG"/>
    <property type="match status" value="1"/>
</dbReference>
<feature type="signal peptide" evidence="1">
    <location>
        <begin position="1"/>
        <end position="24"/>
    </location>
</feature>
<dbReference type="PANTHER" id="PTHR36842:SF1">
    <property type="entry name" value="PROTEIN TOLB"/>
    <property type="match status" value="1"/>
</dbReference>
<dbReference type="STRING" id="48256.CLHUN_10030"/>
<keyword evidence="1" id="KW-0732">Signal</keyword>
<sequence>MKKTQITKVICALTLLITITGCSAAGEKDKETIKKPGGSITIIDNKGNEAGKPDVSIVSIDNYEKLEISDWLDSETVIVSKENESLGKMSLKELADTYPRSLYLYNLNTREYKLLKAEQKLNLGGAKLSPDGKNLLYYGNSLGDPSYYVLNLENLKSFGISGEPIGNAGSAKWADKAAVVGAGYMQGAYIAGIDGRITAIKELEEKNIFIVEKLKNTVYYNTTEDGTLMALNLSTKETVKLGLTNVLGVYPAPDENQLLVLQQNGSQQLLILCDSAGSSVKTIAGGVELGGVAWSPDQRMLAYSMKEDGNSTSVADLYVYDVLTGKSTRIAVDIENAATCWSPSGKDLAYARWDGKQYNSSIVHLEYSLQK</sequence>
<gene>
    <name evidence="2" type="primary">tolB</name>
    <name evidence="2" type="ORF">CLHUN_10030</name>
</gene>